<sequence>MIKIGLTGWGDHTDLYVSSPKEKLQDYSAHFPVVELDTAFYAIPTKRNVEKWIRETPNNFQFIVKAYQGITGHLRGESPFDSLEEMFARYRESIQPFKECGKLSMVLVQFPPWFQCKKENVDYLYKVRTELKDFEVAIEFRHQSWYAPTFKEPTIQFLQDNHFHHTVCDEPQVGEGCVPLIPVSTSNRVLVRLHGRNTYGWINPGDSEKWREVRYLYDYNYEELFDIQKICEELHTNAKEVVVLFNNNSGGHAAKNAKTFQQMLGIEFEGLAPKQLDLFDGGI</sequence>
<evidence type="ECO:0000313" key="1">
    <source>
        <dbReference type="EMBL" id="MEI4770567.1"/>
    </source>
</evidence>
<dbReference type="PANTHER" id="PTHR30348:SF13">
    <property type="entry name" value="UPF0759 PROTEIN YUNF"/>
    <property type="match status" value="1"/>
</dbReference>
<dbReference type="InterPro" id="IPR036520">
    <property type="entry name" value="UPF0759_sf"/>
</dbReference>
<proteinExistence type="predicted"/>
<name>A0ABU8F6E1_9BACI</name>
<comment type="caution">
    <text evidence="1">The sequence shown here is derived from an EMBL/GenBank/DDBJ whole genome shotgun (WGS) entry which is preliminary data.</text>
</comment>
<dbReference type="PANTHER" id="PTHR30348">
    <property type="entry name" value="UNCHARACTERIZED PROTEIN YECE"/>
    <property type="match status" value="1"/>
</dbReference>
<dbReference type="SUPFAM" id="SSF117396">
    <property type="entry name" value="TM1631-like"/>
    <property type="match status" value="1"/>
</dbReference>
<organism evidence="1 2">
    <name type="scientific">Psychrobacillus mangrovi</name>
    <dbReference type="NCBI Taxonomy" id="3117745"/>
    <lineage>
        <taxon>Bacteria</taxon>
        <taxon>Bacillati</taxon>
        <taxon>Bacillota</taxon>
        <taxon>Bacilli</taxon>
        <taxon>Bacillales</taxon>
        <taxon>Bacillaceae</taxon>
        <taxon>Psychrobacillus</taxon>
    </lineage>
</organism>
<dbReference type="Pfam" id="PF01904">
    <property type="entry name" value="DUF72"/>
    <property type="match status" value="1"/>
</dbReference>
<dbReference type="Proteomes" id="UP001364890">
    <property type="component" value="Unassembled WGS sequence"/>
</dbReference>
<reference evidence="1 2" key="1">
    <citation type="submission" date="2024-01" db="EMBL/GenBank/DDBJ databases">
        <title>Seven novel Bacillus-like species.</title>
        <authorList>
            <person name="Liu G."/>
        </authorList>
    </citation>
    <scope>NUCLEOTIDE SEQUENCE [LARGE SCALE GENOMIC DNA]</scope>
    <source>
        <strain evidence="1 2">FJAT-51614</strain>
    </source>
</reference>
<evidence type="ECO:0000313" key="2">
    <source>
        <dbReference type="Proteomes" id="UP001364890"/>
    </source>
</evidence>
<dbReference type="InterPro" id="IPR002763">
    <property type="entry name" value="DUF72"/>
</dbReference>
<protein>
    <submittedName>
        <fullName evidence="1">DUF72 domain-containing protein</fullName>
    </submittedName>
</protein>
<dbReference type="RefSeq" id="WP_336498130.1">
    <property type="nucleotide sequence ID" value="NZ_JBAWSY010000009.1"/>
</dbReference>
<gene>
    <name evidence="1" type="ORF">WAX74_13060</name>
</gene>
<dbReference type="EMBL" id="JBAWSY010000009">
    <property type="protein sequence ID" value="MEI4770567.1"/>
    <property type="molecule type" value="Genomic_DNA"/>
</dbReference>
<keyword evidence="2" id="KW-1185">Reference proteome</keyword>
<dbReference type="Gene3D" id="3.20.20.410">
    <property type="entry name" value="Protein of unknown function UPF0759"/>
    <property type="match status" value="1"/>
</dbReference>
<accession>A0ABU8F6E1</accession>